<name>A0A0A9C956_ARUDO</name>
<reference evidence="1" key="2">
    <citation type="journal article" date="2015" name="Data Brief">
        <title>Shoot transcriptome of the giant reed, Arundo donax.</title>
        <authorList>
            <person name="Barrero R.A."/>
            <person name="Guerrero F.D."/>
            <person name="Moolhuijzen P."/>
            <person name="Goolsby J.A."/>
            <person name="Tidwell J."/>
            <person name="Bellgard S.E."/>
            <person name="Bellgard M.I."/>
        </authorList>
    </citation>
    <scope>NUCLEOTIDE SEQUENCE</scope>
    <source>
        <tissue evidence="1">Shoot tissue taken approximately 20 cm above the soil surface</tissue>
    </source>
</reference>
<dbReference type="EMBL" id="GBRH01225051">
    <property type="protein sequence ID" value="JAD72844.1"/>
    <property type="molecule type" value="Transcribed_RNA"/>
</dbReference>
<reference evidence="1" key="1">
    <citation type="submission" date="2014-09" db="EMBL/GenBank/DDBJ databases">
        <authorList>
            <person name="Magalhaes I.L.F."/>
            <person name="Oliveira U."/>
            <person name="Santos F.R."/>
            <person name="Vidigal T.H.D.A."/>
            <person name="Brescovit A.D."/>
            <person name="Santos A.J."/>
        </authorList>
    </citation>
    <scope>NUCLEOTIDE SEQUENCE</scope>
    <source>
        <tissue evidence="1">Shoot tissue taken approximately 20 cm above the soil surface</tissue>
    </source>
</reference>
<sequence length="12" mass="1319">MNSQAQELPTNS</sequence>
<accession>A0A0A9C956</accession>
<evidence type="ECO:0000313" key="1">
    <source>
        <dbReference type="EMBL" id="JAD72844.1"/>
    </source>
</evidence>
<protein>
    <submittedName>
        <fullName evidence="1">Uncharacterized protein</fullName>
    </submittedName>
</protein>
<organism evidence="1">
    <name type="scientific">Arundo donax</name>
    <name type="common">Giant reed</name>
    <name type="synonym">Donax arundinaceus</name>
    <dbReference type="NCBI Taxonomy" id="35708"/>
    <lineage>
        <taxon>Eukaryota</taxon>
        <taxon>Viridiplantae</taxon>
        <taxon>Streptophyta</taxon>
        <taxon>Embryophyta</taxon>
        <taxon>Tracheophyta</taxon>
        <taxon>Spermatophyta</taxon>
        <taxon>Magnoliopsida</taxon>
        <taxon>Liliopsida</taxon>
        <taxon>Poales</taxon>
        <taxon>Poaceae</taxon>
        <taxon>PACMAD clade</taxon>
        <taxon>Arundinoideae</taxon>
        <taxon>Arundineae</taxon>
        <taxon>Arundo</taxon>
    </lineage>
</organism>
<proteinExistence type="predicted"/>